<feature type="region of interest" description="Disordered" evidence="1">
    <location>
        <begin position="89"/>
        <end position="128"/>
    </location>
</feature>
<dbReference type="OrthoDB" id="10603257at2759"/>
<accession>A0A4Y2CHX5</accession>
<evidence type="ECO:0000313" key="2">
    <source>
        <dbReference type="EMBL" id="GBM03358.1"/>
    </source>
</evidence>
<dbReference type="AlphaFoldDB" id="A0A4Y2CHX5"/>
<evidence type="ECO:0000313" key="3">
    <source>
        <dbReference type="Proteomes" id="UP000499080"/>
    </source>
</evidence>
<feature type="compositionally biased region" description="Basic and acidic residues" evidence="1">
    <location>
        <begin position="118"/>
        <end position="128"/>
    </location>
</feature>
<protein>
    <submittedName>
        <fullName evidence="2">Uncharacterized protein</fullName>
    </submittedName>
</protein>
<evidence type="ECO:0000256" key="1">
    <source>
        <dbReference type="SAM" id="MobiDB-lite"/>
    </source>
</evidence>
<sequence length="144" mass="16826">MYTIPLGVESYSFRSLVIENCFTKFMFQPKSRSSDSRELQAQSLIRVGESRKHEFAIQKIHVYDPTRGRNPQYKKPSHRELFYEVHVSRKESGRSRSGGPIPFPANPDRWQQVGRRANTQEKEKRRQHVKDGYTKFGLLLSIVA</sequence>
<name>A0A4Y2CHX5_ARAVE</name>
<reference evidence="2 3" key="1">
    <citation type="journal article" date="2019" name="Sci. Rep.">
        <title>Orb-weaving spider Araneus ventricosus genome elucidates the spidroin gene catalogue.</title>
        <authorList>
            <person name="Kono N."/>
            <person name="Nakamura H."/>
            <person name="Ohtoshi R."/>
            <person name="Moran D.A.P."/>
            <person name="Shinohara A."/>
            <person name="Yoshida Y."/>
            <person name="Fujiwara M."/>
            <person name="Mori M."/>
            <person name="Tomita M."/>
            <person name="Arakawa K."/>
        </authorList>
    </citation>
    <scope>NUCLEOTIDE SEQUENCE [LARGE SCALE GENOMIC DNA]</scope>
</reference>
<dbReference type="EMBL" id="BGPR01000190">
    <property type="protein sequence ID" value="GBM03358.1"/>
    <property type="molecule type" value="Genomic_DNA"/>
</dbReference>
<gene>
    <name evidence="2" type="ORF">AVEN_256902_1</name>
</gene>
<comment type="caution">
    <text evidence="2">The sequence shown here is derived from an EMBL/GenBank/DDBJ whole genome shotgun (WGS) entry which is preliminary data.</text>
</comment>
<organism evidence="2 3">
    <name type="scientific">Araneus ventricosus</name>
    <name type="common">Orbweaver spider</name>
    <name type="synonym">Epeira ventricosa</name>
    <dbReference type="NCBI Taxonomy" id="182803"/>
    <lineage>
        <taxon>Eukaryota</taxon>
        <taxon>Metazoa</taxon>
        <taxon>Ecdysozoa</taxon>
        <taxon>Arthropoda</taxon>
        <taxon>Chelicerata</taxon>
        <taxon>Arachnida</taxon>
        <taxon>Araneae</taxon>
        <taxon>Araneomorphae</taxon>
        <taxon>Entelegynae</taxon>
        <taxon>Araneoidea</taxon>
        <taxon>Araneidae</taxon>
        <taxon>Araneus</taxon>
    </lineage>
</organism>
<proteinExistence type="predicted"/>
<dbReference type="Proteomes" id="UP000499080">
    <property type="component" value="Unassembled WGS sequence"/>
</dbReference>
<keyword evidence="3" id="KW-1185">Reference proteome</keyword>